<keyword evidence="12" id="KW-0325">Glycoprotein</keyword>
<dbReference type="PANTHER" id="PTHR11311:SF7">
    <property type="entry name" value="THROMBOSPONDIN TYPE-1 DOMAIN-CONTAINING PROTEIN 7B"/>
    <property type="match status" value="1"/>
</dbReference>
<evidence type="ECO:0000256" key="12">
    <source>
        <dbReference type="ARBA" id="ARBA00023180"/>
    </source>
</evidence>
<dbReference type="InterPro" id="IPR016673">
    <property type="entry name" value="HHMT-like"/>
</dbReference>
<name>A0AAD7RYG4_9TELE</name>
<accession>A0AAD7RYG4</accession>
<dbReference type="GO" id="GO:0005886">
    <property type="term" value="C:plasma membrane"/>
    <property type="evidence" value="ECO:0007669"/>
    <property type="project" value="TreeGrafter"/>
</dbReference>
<dbReference type="Pfam" id="PF19028">
    <property type="entry name" value="TSP1_spondin"/>
    <property type="match status" value="1"/>
</dbReference>
<comment type="subcellular location">
    <subcellularLocation>
        <location evidence="1">Membrane</location>
        <topology evidence="1">Single-pass type I membrane protein</topology>
    </subcellularLocation>
</comment>
<proteinExistence type="predicted"/>
<keyword evidence="11" id="KW-1015">Disulfide bond</keyword>
<dbReference type="InterPro" id="IPR044004">
    <property type="entry name" value="TSP1_spondin_dom"/>
</dbReference>
<comment type="subunit">
    <text evidence="2">Monomer.</text>
</comment>
<dbReference type="EMBL" id="JAINUG010000144">
    <property type="protein sequence ID" value="KAJ8392649.1"/>
    <property type="molecule type" value="Genomic_DNA"/>
</dbReference>
<evidence type="ECO:0000256" key="13">
    <source>
        <dbReference type="SAM" id="Phobius"/>
    </source>
</evidence>
<evidence type="ECO:0000256" key="5">
    <source>
        <dbReference type="ARBA" id="ARBA00022691"/>
    </source>
</evidence>
<organism evidence="16 17">
    <name type="scientific">Aldrovandia affinis</name>
    <dbReference type="NCBI Taxonomy" id="143900"/>
    <lineage>
        <taxon>Eukaryota</taxon>
        <taxon>Metazoa</taxon>
        <taxon>Chordata</taxon>
        <taxon>Craniata</taxon>
        <taxon>Vertebrata</taxon>
        <taxon>Euteleostomi</taxon>
        <taxon>Actinopterygii</taxon>
        <taxon>Neopterygii</taxon>
        <taxon>Teleostei</taxon>
        <taxon>Notacanthiformes</taxon>
        <taxon>Halosauridae</taxon>
        <taxon>Aldrovandia</taxon>
    </lineage>
</organism>
<evidence type="ECO:0000256" key="10">
    <source>
        <dbReference type="ARBA" id="ARBA00023136"/>
    </source>
</evidence>
<evidence type="ECO:0000313" key="16">
    <source>
        <dbReference type="EMBL" id="KAJ8392649.1"/>
    </source>
</evidence>
<dbReference type="FunFam" id="3.40.50.150:FF:000118">
    <property type="entry name" value="Histamine N-methyltransferase"/>
    <property type="match status" value="1"/>
</dbReference>
<dbReference type="InterPro" id="IPR000884">
    <property type="entry name" value="TSP1_rpt"/>
</dbReference>
<dbReference type="InterPro" id="IPR036383">
    <property type="entry name" value="TSP1_rpt_sf"/>
</dbReference>
<dbReference type="GO" id="GO:0030036">
    <property type="term" value="P:actin cytoskeleton organization"/>
    <property type="evidence" value="ECO:0007669"/>
    <property type="project" value="TreeGrafter"/>
</dbReference>
<feature type="domain" description="Spondin-like TSP1" evidence="14">
    <location>
        <begin position="60"/>
        <end position="119"/>
    </location>
</feature>
<dbReference type="PROSITE" id="PS51597">
    <property type="entry name" value="SAM_HNMT"/>
    <property type="match status" value="1"/>
</dbReference>
<evidence type="ECO:0000256" key="6">
    <source>
        <dbReference type="ARBA" id="ARBA00022692"/>
    </source>
</evidence>
<dbReference type="SUPFAM" id="SSF82895">
    <property type="entry name" value="TSP-1 type 1 repeat"/>
    <property type="match status" value="1"/>
</dbReference>
<dbReference type="GO" id="GO:0008170">
    <property type="term" value="F:N-methyltransferase activity"/>
    <property type="evidence" value="ECO:0007669"/>
    <property type="project" value="InterPro"/>
</dbReference>
<dbReference type="InterPro" id="IPR056991">
    <property type="entry name" value="TSP1_TSH7A-B_C"/>
</dbReference>
<evidence type="ECO:0000259" key="14">
    <source>
        <dbReference type="Pfam" id="PF19028"/>
    </source>
</evidence>
<keyword evidence="3" id="KW-0489">Methyltransferase</keyword>
<evidence type="ECO:0000256" key="2">
    <source>
        <dbReference type="ARBA" id="ARBA00011245"/>
    </source>
</evidence>
<evidence type="ECO:0000256" key="7">
    <source>
        <dbReference type="ARBA" id="ARBA00022729"/>
    </source>
</evidence>
<dbReference type="SMART" id="SM00209">
    <property type="entry name" value="TSP1"/>
    <property type="match status" value="1"/>
</dbReference>
<dbReference type="Proteomes" id="UP001221898">
    <property type="component" value="Unassembled WGS sequence"/>
</dbReference>
<dbReference type="GO" id="GO:0032259">
    <property type="term" value="P:methylation"/>
    <property type="evidence" value="ECO:0007669"/>
    <property type="project" value="UniProtKB-KW"/>
</dbReference>
<feature type="transmembrane region" description="Helical" evidence="13">
    <location>
        <begin position="245"/>
        <end position="269"/>
    </location>
</feature>
<sequence length="618" mass="69554">GAECGEGVRERNLTCVVEHRGLPDLSPLKPVEDKKCEDKMRKASGQELRIPCSVPCPGDCHLTDWSSWSSCQLTCLDGRSFETTGRQARSRAVVIQVMENQDHCPHQVFETRPCKGGKCHSYEWKTSGWRDNARSVWCQRSDGINVTGGCFLQNRPMTVRHCYPPCTKPFSYCTQSGVCGCERGYIEVMTTHGFLDYCTKTPGTDNKKADVKTSSGRLKPGSSQVQNFFGEWSLHPVGPDGRIKLWVYGVTAVGFLVIVFIIALSFMLWKNPKQNKSSSPPQKPLTLAYDGDVDISSSIQFTSWFVAARRVITELLEAHQHINQSTMAYAFKCLADDNSRYLKSFQLFLERSTEHQCMRDFIHGGLPDILASIGEGKPSLNILGVGSGAGEIDLEMLSQLQLKHPGVKVENEVVEPSEEMMHKYKALVSKTPNLEHVNFTWNRMTASEFENHWREKKLTKKMDFIHMIQMLYYVADPGATVSFFQSLLNKNGKLMIILVSDKSGWESLWKTYETQLCQSDISQCVTMSSIKTFLDAKGMKYKSYQLPSQLDITECFKEGHEKGELLLDFLTEVTDFSQSAPAGLKTGMLDFLRRPDCSTEVNGKVVFNNTLEALFLDA</sequence>
<evidence type="ECO:0000256" key="8">
    <source>
        <dbReference type="ARBA" id="ARBA00022737"/>
    </source>
</evidence>
<evidence type="ECO:0000256" key="11">
    <source>
        <dbReference type="ARBA" id="ARBA00023157"/>
    </source>
</evidence>
<evidence type="ECO:0000313" key="17">
    <source>
        <dbReference type="Proteomes" id="UP001221898"/>
    </source>
</evidence>
<comment type="caution">
    <text evidence="16">The sequence shown here is derived from an EMBL/GenBank/DDBJ whole genome shotgun (WGS) entry which is preliminary data.</text>
</comment>
<keyword evidence="17" id="KW-1185">Reference proteome</keyword>
<dbReference type="AlphaFoldDB" id="A0AAD7RYG4"/>
<dbReference type="InterPro" id="IPR029063">
    <property type="entry name" value="SAM-dependent_MTases_sf"/>
</dbReference>
<evidence type="ECO:0000259" key="15">
    <source>
        <dbReference type="Pfam" id="PF23308"/>
    </source>
</evidence>
<keyword evidence="8" id="KW-0677">Repeat</keyword>
<evidence type="ECO:0000256" key="3">
    <source>
        <dbReference type="ARBA" id="ARBA00022603"/>
    </source>
</evidence>
<dbReference type="Gene3D" id="2.20.100.10">
    <property type="entry name" value="Thrombospondin type-1 (TSP1) repeat"/>
    <property type="match status" value="1"/>
</dbReference>
<dbReference type="PANTHER" id="PTHR11311">
    <property type="entry name" value="SPONDIN"/>
    <property type="match status" value="1"/>
</dbReference>
<dbReference type="Pfam" id="PF23308">
    <property type="entry name" value="TSP1_TSH7A-B_C"/>
    <property type="match status" value="1"/>
</dbReference>
<keyword evidence="10 13" id="KW-0472">Membrane</keyword>
<feature type="domain" description="Thrombospondin type-1" evidence="15">
    <location>
        <begin position="164"/>
        <end position="203"/>
    </location>
</feature>
<keyword evidence="6 13" id="KW-0812">Transmembrane</keyword>
<feature type="non-terminal residue" evidence="16">
    <location>
        <position position="618"/>
    </location>
</feature>
<dbReference type="InterPro" id="IPR051418">
    <property type="entry name" value="Spondin/Thrombospondin_T1"/>
</dbReference>
<keyword evidence="7" id="KW-0732">Signal</keyword>
<dbReference type="Gene3D" id="3.40.50.150">
    <property type="entry name" value="Vaccinia Virus protein VP39"/>
    <property type="match status" value="1"/>
</dbReference>
<keyword evidence="4" id="KW-0808">Transferase</keyword>
<evidence type="ECO:0000256" key="4">
    <source>
        <dbReference type="ARBA" id="ARBA00022679"/>
    </source>
</evidence>
<dbReference type="FunFam" id="2.20.100.10:FF:000018">
    <property type="entry name" value="Thrombospondin type 1 domain containing 7A"/>
    <property type="match status" value="1"/>
</dbReference>
<keyword evidence="5" id="KW-0949">S-adenosyl-L-methionine</keyword>
<dbReference type="Pfam" id="PF13489">
    <property type="entry name" value="Methyltransf_23"/>
    <property type="match status" value="1"/>
</dbReference>
<evidence type="ECO:0000256" key="9">
    <source>
        <dbReference type="ARBA" id="ARBA00022989"/>
    </source>
</evidence>
<dbReference type="SUPFAM" id="SSF53335">
    <property type="entry name" value="S-adenosyl-L-methionine-dependent methyltransferases"/>
    <property type="match status" value="1"/>
</dbReference>
<dbReference type="PROSITE" id="PS50092">
    <property type="entry name" value="TSP1"/>
    <property type="match status" value="1"/>
</dbReference>
<protein>
    <submittedName>
        <fullName evidence="16">Uncharacterized protein</fullName>
    </submittedName>
</protein>
<gene>
    <name evidence="16" type="ORF">AAFF_G00073230</name>
</gene>
<evidence type="ECO:0000256" key="1">
    <source>
        <dbReference type="ARBA" id="ARBA00004479"/>
    </source>
</evidence>
<keyword evidence="9 13" id="KW-1133">Transmembrane helix</keyword>
<reference evidence="16" key="1">
    <citation type="journal article" date="2023" name="Science">
        <title>Genome structures resolve the early diversification of teleost fishes.</title>
        <authorList>
            <person name="Parey E."/>
            <person name="Louis A."/>
            <person name="Montfort J."/>
            <person name="Bouchez O."/>
            <person name="Roques C."/>
            <person name="Iampietro C."/>
            <person name="Lluch J."/>
            <person name="Castinel A."/>
            <person name="Donnadieu C."/>
            <person name="Desvignes T."/>
            <person name="Floi Bucao C."/>
            <person name="Jouanno E."/>
            <person name="Wen M."/>
            <person name="Mejri S."/>
            <person name="Dirks R."/>
            <person name="Jansen H."/>
            <person name="Henkel C."/>
            <person name="Chen W.J."/>
            <person name="Zahm M."/>
            <person name="Cabau C."/>
            <person name="Klopp C."/>
            <person name="Thompson A.W."/>
            <person name="Robinson-Rechavi M."/>
            <person name="Braasch I."/>
            <person name="Lecointre G."/>
            <person name="Bobe J."/>
            <person name="Postlethwait J.H."/>
            <person name="Berthelot C."/>
            <person name="Roest Crollius H."/>
            <person name="Guiguen Y."/>
        </authorList>
    </citation>
    <scope>NUCLEOTIDE SEQUENCE</scope>
    <source>
        <strain evidence="16">NC1722</strain>
    </source>
</reference>